<dbReference type="AlphaFoldDB" id="A0A3T0JY47"/>
<keyword evidence="1" id="KW-0732">Signal</keyword>
<feature type="chain" id="PRO_5019413165" description="Lipoprotein" evidence="1">
    <location>
        <begin position="20"/>
        <end position="177"/>
    </location>
</feature>
<dbReference type="Proteomes" id="UP000282760">
    <property type="component" value="Chromosome"/>
</dbReference>
<feature type="signal peptide" evidence="1">
    <location>
        <begin position="1"/>
        <end position="19"/>
    </location>
</feature>
<name>A0A3T0JY47_PSESX</name>
<organism evidence="2 3">
    <name type="scientific">Pseudomonas syringae</name>
    <dbReference type="NCBI Taxonomy" id="317"/>
    <lineage>
        <taxon>Bacteria</taxon>
        <taxon>Pseudomonadati</taxon>
        <taxon>Pseudomonadota</taxon>
        <taxon>Gammaproteobacteria</taxon>
        <taxon>Pseudomonadales</taxon>
        <taxon>Pseudomonadaceae</taxon>
        <taxon>Pseudomonas</taxon>
    </lineage>
</organism>
<protein>
    <recommendedName>
        <fullName evidence="4">Lipoprotein</fullName>
    </recommendedName>
</protein>
<accession>A0A3T0JY47</accession>
<evidence type="ECO:0000313" key="3">
    <source>
        <dbReference type="Proteomes" id="UP000282760"/>
    </source>
</evidence>
<evidence type="ECO:0000313" key="2">
    <source>
        <dbReference type="EMBL" id="AZV28373.1"/>
    </source>
</evidence>
<evidence type="ECO:0000256" key="1">
    <source>
        <dbReference type="SAM" id="SignalP"/>
    </source>
</evidence>
<evidence type="ECO:0008006" key="4">
    <source>
        <dbReference type="Google" id="ProtNLM"/>
    </source>
</evidence>
<gene>
    <name evidence="2" type="ORF">CT157_20910</name>
</gene>
<proteinExistence type="predicted"/>
<dbReference type="EMBL" id="CP024646">
    <property type="protein sequence ID" value="AZV28373.1"/>
    <property type="molecule type" value="Genomic_DNA"/>
</dbReference>
<reference evidence="2 3" key="1">
    <citation type="submission" date="2017-11" db="EMBL/GenBank/DDBJ databases">
        <title>Effect of PGPRs.</title>
        <authorList>
            <person name="Oliva R."/>
            <person name="Nong J."/>
            <person name="Roman V."/>
        </authorList>
    </citation>
    <scope>NUCLEOTIDE SEQUENCE [LARGE SCALE GENOMIC DNA]</scope>
    <source>
        <strain evidence="2">Inb918</strain>
    </source>
</reference>
<sequence>MRFVILFVISILCASCAKSSGIPPALIEFDSIVPHQDSVYFDVGFHSNTELLELFWREKKTNSYDQVFICALADDADFSIEHTISKAAVGLIEENKMALNKERFDYIAKISFRDVANNKASSRYLTRDALRGLLADKTHVPCKVIVTATGYKAYYTGLLYIPVNDIFSALSGNPNVQ</sequence>